<feature type="coiled-coil region" evidence="1">
    <location>
        <begin position="228"/>
        <end position="276"/>
    </location>
</feature>
<dbReference type="Proteomes" id="UP000265515">
    <property type="component" value="Unassembled WGS sequence"/>
</dbReference>
<dbReference type="PROSITE" id="PS50888">
    <property type="entry name" value="BHLH"/>
    <property type="match status" value="1"/>
</dbReference>
<dbReference type="Gene3D" id="4.10.280.10">
    <property type="entry name" value="Helix-loop-helix DNA-binding domain"/>
    <property type="match status" value="1"/>
</dbReference>
<dbReference type="OrthoDB" id="515493at2759"/>
<dbReference type="Gramene" id="GBG83206">
    <property type="protein sequence ID" value="GBG83206"/>
    <property type="gene ID" value="CBR_g36820"/>
</dbReference>
<dbReference type="AlphaFoldDB" id="A0A388LLJ2"/>
<gene>
    <name evidence="4" type="primary">bHLH003</name>
    <name evidence="4" type="ORF">CBR_g36820</name>
</gene>
<reference evidence="4 5" key="1">
    <citation type="journal article" date="2018" name="Cell">
        <title>The Chara Genome: Secondary Complexity and Implications for Plant Terrestrialization.</title>
        <authorList>
            <person name="Nishiyama T."/>
            <person name="Sakayama H."/>
            <person name="Vries J.D."/>
            <person name="Buschmann H."/>
            <person name="Saint-Marcoux D."/>
            <person name="Ullrich K.K."/>
            <person name="Haas F.B."/>
            <person name="Vanderstraeten L."/>
            <person name="Becker D."/>
            <person name="Lang D."/>
            <person name="Vosolsobe S."/>
            <person name="Rombauts S."/>
            <person name="Wilhelmsson P.K.I."/>
            <person name="Janitza P."/>
            <person name="Kern R."/>
            <person name="Heyl A."/>
            <person name="Rumpler F."/>
            <person name="Villalobos L.I.A.C."/>
            <person name="Clay J.M."/>
            <person name="Skokan R."/>
            <person name="Toyoda A."/>
            <person name="Suzuki Y."/>
            <person name="Kagoshima H."/>
            <person name="Schijlen E."/>
            <person name="Tajeshwar N."/>
            <person name="Catarino B."/>
            <person name="Hetherington A.J."/>
            <person name="Saltykova A."/>
            <person name="Bonnot C."/>
            <person name="Breuninger H."/>
            <person name="Symeonidi A."/>
            <person name="Radhakrishnan G.V."/>
            <person name="Van Nieuwerburgh F."/>
            <person name="Deforce D."/>
            <person name="Chang C."/>
            <person name="Karol K.G."/>
            <person name="Hedrich R."/>
            <person name="Ulvskov P."/>
            <person name="Glockner G."/>
            <person name="Delwiche C.F."/>
            <person name="Petrasek J."/>
            <person name="Van de Peer Y."/>
            <person name="Friml J."/>
            <person name="Beilby M."/>
            <person name="Dolan L."/>
            <person name="Kohara Y."/>
            <person name="Sugano S."/>
            <person name="Fujiyama A."/>
            <person name="Delaux P.-M."/>
            <person name="Quint M."/>
            <person name="TheiBen G."/>
            <person name="Hagemann M."/>
            <person name="Harholt J."/>
            <person name="Dunand C."/>
            <person name="Zachgo S."/>
            <person name="Langdale J."/>
            <person name="Maumus F."/>
            <person name="Straeten D.V.D."/>
            <person name="Gould S.B."/>
            <person name="Rensing S.A."/>
        </authorList>
    </citation>
    <scope>NUCLEOTIDE SEQUENCE [LARGE SCALE GENOMIC DNA]</scope>
    <source>
        <strain evidence="4 5">S276</strain>
    </source>
</reference>
<accession>A0A388LLJ2</accession>
<feature type="compositionally biased region" description="Gly residues" evidence="2">
    <location>
        <begin position="113"/>
        <end position="142"/>
    </location>
</feature>
<dbReference type="PANTHER" id="PTHR46133:SF15">
    <property type="entry name" value="BHLH TRANSCRIPTION FACTOR"/>
    <property type="match status" value="1"/>
</dbReference>
<dbReference type="Pfam" id="PF00010">
    <property type="entry name" value="HLH"/>
    <property type="match status" value="1"/>
</dbReference>
<evidence type="ECO:0000313" key="5">
    <source>
        <dbReference type="Proteomes" id="UP000265515"/>
    </source>
</evidence>
<dbReference type="InterPro" id="IPR044818">
    <property type="entry name" value="ILR3-like"/>
</dbReference>
<organism evidence="4 5">
    <name type="scientific">Chara braunii</name>
    <name type="common">Braun's stonewort</name>
    <dbReference type="NCBI Taxonomy" id="69332"/>
    <lineage>
        <taxon>Eukaryota</taxon>
        <taxon>Viridiplantae</taxon>
        <taxon>Streptophyta</taxon>
        <taxon>Charophyceae</taxon>
        <taxon>Charales</taxon>
        <taxon>Characeae</taxon>
        <taxon>Chara</taxon>
    </lineage>
</organism>
<dbReference type="SUPFAM" id="SSF47459">
    <property type="entry name" value="HLH, helix-loop-helix DNA-binding domain"/>
    <property type="match status" value="1"/>
</dbReference>
<dbReference type="SMART" id="SM00353">
    <property type="entry name" value="HLH"/>
    <property type="match status" value="1"/>
</dbReference>
<dbReference type="InterPro" id="IPR011598">
    <property type="entry name" value="bHLH_dom"/>
</dbReference>
<dbReference type="EMBL" id="BFEA01000432">
    <property type="protein sequence ID" value="GBG83206.1"/>
    <property type="molecule type" value="Genomic_DNA"/>
</dbReference>
<dbReference type="InterPro" id="IPR036638">
    <property type="entry name" value="HLH_DNA-bd_sf"/>
</dbReference>
<dbReference type="Gene3D" id="1.20.5.1000">
    <property type="entry name" value="arf6 gtpase in complex with a specific effector, jip4"/>
    <property type="match status" value="1"/>
</dbReference>
<dbReference type="GO" id="GO:0046983">
    <property type="term" value="F:protein dimerization activity"/>
    <property type="evidence" value="ECO:0007669"/>
    <property type="project" value="InterPro"/>
</dbReference>
<evidence type="ECO:0000313" key="4">
    <source>
        <dbReference type="EMBL" id="GBG83206.1"/>
    </source>
</evidence>
<evidence type="ECO:0000259" key="3">
    <source>
        <dbReference type="PROSITE" id="PS50888"/>
    </source>
</evidence>
<sequence length="339" mass="35950">MAGAANGSEEQLLLLGLAASAEDGGRSTQEKWLPSMPAMPAMAAFLGEEDHMGGHLGQGRSGGETGSRSPNPPWLSAFFNDNVVSDDIAEAQSCGQFFWVSNAPLAEEAECSGVGGGGGGESGGEGGAEGGAEGGGEGGGEGGNKRENEGQESKRDVTVTGRKREREELGSTATATPTATASCSKANREKMRRDRLNERFNELSAILEPGRLPKTDKASILVDAIRVVSQLRHEAIHLKEENQQLCESIKELKAEKNELRGEKARLKMEKERLEAQTKSMVPASYLNHQATSTPSLAIPHSQKVMTPAAAPFTPGFMWQWLPPSSLDTSQDGVLRPPVA</sequence>
<name>A0A388LLJ2_CHABU</name>
<keyword evidence="1" id="KW-0175">Coiled coil</keyword>
<feature type="compositionally biased region" description="Basic and acidic residues" evidence="2">
    <location>
        <begin position="143"/>
        <end position="169"/>
    </location>
</feature>
<protein>
    <submittedName>
        <fullName evidence="4">BHLH transcription factor</fullName>
    </submittedName>
</protein>
<feature type="region of interest" description="Disordered" evidence="2">
    <location>
        <begin position="46"/>
        <end position="73"/>
    </location>
</feature>
<dbReference type="PANTHER" id="PTHR46133">
    <property type="entry name" value="BHLH TRANSCRIPTION FACTOR"/>
    <property type="match status" value="1"/>
</dbReference>
<feature type="compositionally biased region" description="Gly residues" evidence="2">
    <location>
        <begin position="54"/>
        <end position="65"/>
    </location>
</feature>
<dbReference type="CDD" id="cd11446">
    <property type="entry name" value="bHLH_AtILR3_like"/>
    <property type="match status" value="1"/>
</dbReference>
<proteinExistence type="predicted"/>
<evidence type="ECO:0000256" key="2">
    <source>
        <dbReference type="SAM" id="MobiDB-lite"/>
    </source>
</evidence>
<feature type="compositionally biased region" description="Low complexity" evidence="2">
    <location>
        <begin position="172"/>
        <end position="181"/>
    </location>
</feature>
<dbReference type="GO" id="GO:0003700">
    <property type="term" value="F:DNA-binding transcription factor activity"/>
    <property type="evidence" value="ECO:0007669"/>
    <property type="project" value="InterPro"/>
</dbReference>
<comment type="caution">
    <text evidence="4">The sequence shown here is derived from an EMBL/GenBank/DDBJ whole genome shotgun (WGS) entry which is preliminary data.</text>
</comment>
<evidence type="ECO:0000256" key="1">
    <source>
        <dbReference type="SAM" id="Coils"/>
    </source>
</evidence>
<feature type="region of interest" description="Disordered" evidence="2">
    <location>
        <begin position="110"/>
        <end position="191"/>
    </location>
</feature>
<keyword evidence="5" id="KW-1185">Reference proteome</keyword>
<feature type="domain" description="BHLH" evidence="3">
    <location>
        <begin position="180"/>
        <end position="231"/>
    </location>
</feature>
<dbReference type="GO" id="GO:0006879">
    <property type="term" value="P:intracellular iron ion homeostasis"/>
    <property type="evidence" value="ECO:0007669"/>
    <property type="project" value="InterPro"/>
</dbReference>